<dbReference type="InterPro" id="IPR036388">
    <property type="entry name" value="WH-like_DNA-bd_sf"/>
</dbReference>
<dbReference type="PROSITE" id="PS51057">
    <property type="entry name" value="PAIRED_2"/>
    <property type="match status" value="1"/>
</dbReference>
<evidence type="ECO:0000256" key="6">
    <source>
        <dbReference type="ARBA" id="ARBA00023163"/>
    </source>
</evidence>
<dbReference type="GO" id="GO:0005634">
    <property type="term" value="C:nucleus"/>
    <property type="evidence" value="ECO:0007669"/>
    <property type="project" value="UniProtKB-SubCell"/>
</dbReference>
<evidence type="ECO:0000256" key="2">
    <source>
        <dbReference type="ARBA" id="ARBA00022473"/>
    </source>
</evidence>
<keyword evidence="5" id="KW-0238">DNA-binding</keyword>
<keyword evidence="8" id="KW-0732">Signal</keyword>
<dbReference type="SUPFAM" id="SSF46689">
    <property type="entry name" value="Homeodomain-like"/>
    <property type="match status" value="1"/>
</dbReference>
<dbReference type="GO" id="GO:0009952">
    <property type="term" value="P:anterior/posterior pattern specification"/>
    <property type="evidence" value="ECO:0007669"/>
    <property type="project" value="UniProtKB-ARBA"/>
</dbReference>
<proteinExistence type="predicted"/>
<dbReference type="GO" id="GO:0030902">
    <property type="term" value="P:hindbrain development"/>
    <property type="evidence" value="ECO:0007669"/>
    <property type="project" value="UniProtKB-ARBA"/>
</dbReference>
<accession>A0A672MT80</accession>
<dbReference type="InParanoid" id="A0A672MT80"/>
<keyword evidence="4" id="KW-0805">Transcription regulation</keyword>
<protein>
    <submittedName>
        <fullName evidence="10">Paired box 2</fullName>
    </submittedName>
</protein>
<dbReference type="PANTHER" id="PTHR45636">
    <property type="entry name" value="PAIRED BOX PROTEIN PAX-6-RELATED-RELATED"/>
    <property type="match status" value="1"/>
</dbReference>
<organism evidence="10 11">
    <name type="scientific">Sinocyclocheilus grahami</name>
    <name type="common">Dianchi golden-line fish</name>
    <name type="synonym">Barbus grahami</name>
    <dbReference type="NCBI Taxonomy" id="75366"/>
    <lineage>
        <taxon>Eukaryota</taxon>
        <taxon>Metazoa</taxon>
        <taxon>Chordata</taxon>
        <taxon>Craniata</taxon>
        <taxon>Vertebrata</taxon>
        <taxon>Euteleostomi</taxon>
        <taxon>Actinopterygii</taxon>
        <taxon>Neopterygii</taxon>
        <taxon>Teleostei</taxon>
        <taxon>Ostariophysi</taxon>
        <taxon>Cypriniformes</taxon>
        <taxon>Cyprinidae</taxon>
        <taxon>Cyprininae</taxon>
        <taxon>Sinocyclocheilus</taxon>
    </lineage>
</organism>
<dbReference type="FunFam" id="1.10.10.10:FF:000003">
    <property type="entry name" value="Paired box protein Pax-6"/>
    <property type="match status" value="1"/>
</dbReference>
<evidence type="ECO:0000256" key="1">
    <source>
        <dbReference type="ARBA" id="ARBA00004123"/>
    </source>
</evidence>
<dbReference type="Gene3D" id="1.10.10.10">
    <property type="entry name" value="Winged helix-like DNA-binding domain superfamily/Winged helix DNA-binding domain"/>
    <property type="match status" value="2"/>
</dbReference>
<comment type="subcellular location">
    <subcellularLocation>
        <location evidence="1">Nucleus</location>
    </subcellularLocation>
</comment>
<evidence type="ECO:0000256" key="5">
    <source>
        <dbReference type="ARBA" id="ARBA00023125"/>
    </source>
</evidence>
<name>A0A672MT80_SINGR</name>
<feature type="chain" id="PRO_5025464671" evidence="8">
    <location>
        <begin position="20"/>
        <end position="270"/>
    </location>
</feature>
<dbReference type="FunFam" id="1.10.10.10:FF:000013">
    <property type="entry name" value="Paired box 8 isoform 1"/>
    <property type="match status" value="1"/>
</dbReference>
<reference evidence="10" key="2">
    <citation type="submission" date="2025-09" db="UniProtKB">
        <authorList>
            <consortium name="Ensembl"/>
        </authorList>
    </citation>
    <scope>IDENTIFICATION</scope>
</reference>
<evidence type="ECO:0000256" key="3">
    <source>
        <dbReference type="ARBA" id="ARBA00022724"/>
    </source>
</evidence>
<dbReference type="GO" id="GO:0000981">
    <property type="term" value="F:DNA-binding transcription factor activity, RNA polymerase II-specific"/>
    <property type="evidence" value="ECO:0007669"/>
    <property type="project" value="TreeGrafter"/>
</dbReference>
<dbReference type="Pfam" id="PF00292">
    <property type="entry name" value="PAX"/>
    <property type="match status" value="1"/>
</dbReference>
<dbReference type="PANTHER" id="PTHR45636:SF19">
    <property type="entry name" value="PAIRED BOX PROTEIN PAX-2"/>
    <property type="match status" value="1"/>
</dbReference>
<keyword evidence="6" id="KW-0804">Transcription</keyword>
<dbReference type="InterPro" id="IPR043565">
    <property type="entry name" value="PAX_fam"/>
</dbReference>
<feature type="domain" description="Paired" evidence="9">
    <location>
        <begin position="13"/>
        <end position="139"/>
    </location>
</feature>
<evidence type="ECO:0000256" key="7">
    <source>
        <dbReference type="ARBA" id="ARBA00023242"/>
    </source>
</evidence>
<dbReference type="CDD" id="cd00131">
    <property type="entry name" value="PAX"/>
    <property type="match status" value="1"/>
</dbReference>
<feature type="signal peptide" evidence="8">
    <location>
        <begin position="1"/>
        <end position="19"/>
    </location>
</feature>
<dbReference type="GO" id="GO:0000978">
    <property type="term" value="F:RNA polymerase II cis-regulatory region sequence-specific DNA binding"/>
    <property type="evidence" value="ECO:0007669"/>
    <property type="project" value="TreeGrafter"/>
</dbReference>
<dbReference type="GO" id="GO:0048593">
    <property type="term" value="P:camera-type eye morphogenesis"/>
    <property type="evidence" value="ECO:0007669"/>
    <property type="project" value="UniProtKB-ARBA"/>
</dbReference>
<dbReference type="Ensembl" id="ENSSGRT00000043257.1">
    <property type="protein sequence ID" value="ENSSGRP00000040363.1"/>
    <property type="gene ID" value="ENSSGRG00000021999.1"/>
</dbReference>
<keyword evidence="7" id="KW-0539">Nucleus</keyword>
<dbReference type="Proteomes" id="UP000472262">
    <property type="component" value="Unassembled WGS sequence"/>
</dbReference>
<dbReference type="InterPro" id="IPR043182">
    <property type="entry name" value="PAIRED_DNA-bd_dom"/>
</dbReference>
<keyword evidence="3" id="KW-0563">Paired box</keyword>
<dbReference type="SMART" id="SM00351">
    <property type="entry name" value="PAX"/>
    <property type="match status" value="1"/>
</dbReference>
<dbReference type="AlphaFoldDB" id="A0A672MT80"/>
<evidence type="ECO:0000259" key="9">
    <source>
        <dbReference type="PROSITE" id="PS51057"/>
    </source>
</evidence>
<keyword evidence="2" id="KW-0217">Developmental protein</keyword>
<evidence type="ECO:0000313" key="11">
    <source>
        <dbReference type="Proteomes" id="UP000472262"/>
    </source>
</evidence>
<evidence type="ECO:0000256" key="8">
    <source>
        <dbReference type="SAM" id="SignalP"/>
    </source>
</evidence>
<sequence length="270" mass="29707">MLWVFVAVVSCIGHGGVNQLGGMFVNGRPLPDVVRQRIVELAHQGVRPCDISRQLRVSHGCVSKILGRYYETGSIKPGVIGGSKPKVATPKVVDKIADYKRQNPTMFAWEIRDRLLADGICDNDTVPSVSSINSCPNRAPARKHAALTGGGNTWLSQNILTACSCCRMLESRRLFSVSADGSEGSAQSSDSQGSVESLRKHLRADAFTQQQLEALDRVFERPAFPDVFPTSEHIKPEQVNVTFCRKTTRDELPPTQLHMRKDVTSCTQQC</sequence>
<evidence type="ECO:0000313" key="10">
    <source>
        <dbReference type="Ensembl" id="ENSSGRP00000040363.1"/>
    </source>
</evidence>
<keyword evidence="11" id="KW-1185">Reference proteome</keyword>
<dbReference type="PRINTS" id="PR00027">
    <property type="entry name" value="PAIREDBOX"/>
</dbReference>
<dbReference type="InterPro" id="IPR009057">
    <property type="entry name" value="Homeodomain-like_sf"/>
</dbReference>
<reference evidence="10" key="1">
    <citation type="submission" date="2025-08" db="UniProtKB">
        <authorList>
            <consortium name="Ensembl"/>
        </authorList>
    </citation>
    <scope>IDENTIFICATION</scope>
</reference>
<dbReference type="InterPro" id="IPR001523">
    <property type="entry name" value="Paired_dom"/>
</dbReference>
<evidence type="ECO:0000256" key="4">
    <source>
        <dbReference type="ARBA" id="ARBA00023015"/>
    </source>
</evidence>
<dbReference type="PROSITE" id="PS00034">
    <property type="entry name" value="PAIRED_1"/>
    <property type="match status" value="1"/>
</dbReference>